<evidence type="ECO:0000313" key="2">
    <source>
        <dbReference type="EMBL" id="KAG5542393.1"/>
    </source>
</evidence>
<dbReference type="EMBL" id="JACTNZ010000007">
    <property type="protein sequence ID" value="KAG5542393.1"/>
    <property type="molecule type" value="Genomic_DNA"/>
</dbReference>
<evidence type="ECO:0000313" key="3">
    <source>
        <dbReference type="Proteomes" id="UP000823749"/>
    </source>
</evidence>
<organism evidence="2 3">
    <name type="scientific">Rhododendron griersonianum</name>
    <dbReference type="NCBI Taxonomy" id="479676"/>
    <lineage>
        <taxon>Eukaryota</taxon>
        <taxon>Viridiplantae</taxon>
        <taxon>Streptophyta</taxon>
        <taxon>Embryophyta</taxon>
        <taxon>Tracheophyta</taxon>
        <taxon>Spermatophyta</taxon>
        <taxon>Magnoliopsida</taxon>
        <taxon>eudicotyledons</taxon>
        <taxon>Gunneridae</taxon>
        <taxon>Pentapetalae</taxon>
        <taxon>asterids</taxon>
        <taxon>Ericales</taxon>
        <taxon>Ericaceae</taxon>
        <taxon>Ericoideae</taxon>
        <taxon>Rhodoreae</taxon>
        <taxon>Rhododendron</taxon>
    </lineage>
</organism>
<gene>
    <name evidence="2" type="ORF">RHGRI_022059</name>
</gene>
<evidence type="ECO:0000256" key="1">
    <source>
        <dbReference type="SAM" id="MobiDB-lite"/>
    </source>
</evidence>
<dbReference type="AlphaFoldDB" id="A0AAV6JNT8"/>
<protein>
    <submittedName>
        <fullName evidence="2">Uncharacterized protein</fullName>
    </submittedName>
</protein>
<accession>A0AAV6JNT8</accession>
<name>A0AAV6JNT8_9ERIC</name>
<sequence length="126" mass="13668">MPLVTSSPCHSGASSDVLREDDMGNVPPSMMISSSCFDVLKSCDTNDSSSVTDQVSPIVPIHSQAEVPVAPRRSTRFRKPPRIPLEGDFVGPRHGSNQLVGESSPSRGENKRKLHEKIKMLKASRA</sequence>
<feature type="compositionally biased region" description="Polar residues" evidence="1">
    <location>
        <begin position="1"/>
        <end position="14"/>
    </location>
</feature>
<feature type="compositionally biased region" description="Polar residues" evidence="1">
    <location>
        <begin position="95"/>
        <end position="107"/>
    </location>
</feature>
<reference evidence="2" key="1">
    <citation type="submission" date="2020-08" db="EMBL/GenBank/DDBJ databases">
        <title>Plant Genome Project.</title>
        <authorList>
            <person name="Zhang R.-G."/>
        </authorList>
    </citation>
    <scope>NUCLEOTIDE SEQUENCE</scope>
    <source>
        <strain evidence="2">WSP0</strain>
        <tissue evidence="2">Leaf</tissue>
    </source>
</reference>
<comment type="caution">
    <text evidence="2">The sequence shown here is derived from an EMBL/GenBank/DDBJ whole genome shotgun (WGS) entry which is preliminary data.</text>
</comment>
<proteinExistence type="predicted"/>
<keyword evidence="3" id="KW-1185">Reference proteome</keyword>
<feature type="region of interest" description="Disordered" evidence="1">
    <location>
        <begin position="1"/>
        <end position="27"/>
    </location>
</feature>
<feature type="region of interest" description="Disordered" evidence="1">
    <location>
        <begin position="67"/>
        <end position="115"/>
    </location>
</feature>
<dbReference type="Proteomes" id="UP000823749">
    <property type="component" value="Chromosome 7"/>
</dbReference>